<gene>
    <name evidence="1" type="ORF">K0M31_011077</name>
</gene>
<feature type="non-terminal residue" evidence="1">
    <location>
        <position position="1"/>
    </location>
</feature>
<reference evidence="1" key="1">
    <citation type="submission" date="2021-10" db="EMBL/GenBank/DDBJ databases">
        <title>Melipona bicolor Genome sequencing and assembly.</title>
        <authorList>
            <person name="Araujo N.S."/>
            <person name="Arias M.C."/>
        </authorList>
    </citation>
    <scope>NUCLEOTIDE SEQUENCE</scope>
    <source>
        <strain evidence="1">USP_2M_L1-L4_2017</strain>
        <tissue evidence="1">Whole body</tissue>
    </source>
</reference>
<keyword evidence="2" id="KW-1185">Reference proteome</keyword>
<comment type="caution">
    <text evidence="1">The sequence shown here is derived from an EMBL/GenBank/DDBJ whole genome shotgun (WGS) entry which is preliminary data.</text>
</comment>
<dbReference type="EMBL" id="JAHYIQ010000029">
    <property type="protein sequence ID" value="KAK1120877.1"/>
    <property type="molecule type" value="Genomic_DNA"/>
</dbReference>
<evidence type="ECO:0000313" key="2">
    <source>
        <dbReference type="Proteomes" id="UP001177670"/>
    </source>
</evidence>
<proteinExistence type="predicted"/>
<organism evidence="1 2">
    <name type="scientific">Melipona bicolor</name>
    <dbReference type="NCBI Taxonomy" id="60889"/>
    <lineage>
        <taxon>Eukaryota</taxon>
        <taxon>Metazoa</taxon>
        <taxon>Ecdysozoa</taxon>
        <taxon>Arthropoda</taxon>
        <taxon>Hexapoda</taxon>
        <taxon>Insecta</taxon>
        <taxon>Pterygota</taxon>
        <taxon>Neoptera</taxon>
        <taxon>Endopterygota</taxon>
        <taxon>Hymenoptera</taxon>
        <taxon>Apocrita</taxon>
        <taxon>Aculeata</taxon>
        <taxon>Apoidea</taxon>
        <taxon>Anthophila</taxon>
        <taxon>Apidae</taxon>
        <taxon>Melipona</taxon>
    </lineage>
</organism>
<dbReference type="Proteomes" id="UP001177670">
    <property type="component" value="Unassembled WGS sequence"/>
</dbReference>
<name>A0AA40FL36_9HYME</name>
<dbReference type="AlphaFoldDB" id="A0AA40FL36"/>
<protein>
    <submittedName>
        <fullName evidence="1">Uncharacterized protein</fullName>
    </submittedName>
</protein>
<evidence type="ECO:0000313" key="1">
    <source>
        <dbReference type="EMBL" id="KAK1120877.1"/>
    </source>
</evidence>
<sequence>VESICVSTGAQNNLRKKLLTSAGIEWNVSFLHRRVTGFKTREFCWKTKRQPENNTGGTTRLWKMHMGNTMAGDGLPPISCIFPALP</sequence>
<accession>A0AA40FL36</accession>